<dbReference type="InterPro" id="IPR016164">
    <property type="entry name" value="FAD-linked_Oxase-like_C"/>
</dbReference>
<comment type="similarity">
    <text evidence="2">Belongs to the FAD-binding oxidoreductase/transferase type 4 family.</text>
</comment>
<dbReference type="InterPro" id="IPR016167">
    <property type="entry name" value="FAD-bd_PCMH_sub1"/>
</dbReference>
<dbReference type="FunFam" id="1.10.45.10:FF:000001">
    <property type="entry name" value="D-lactate dehydrogenase mitochondrial"/>
    <property type="match status" value="1"/>
</dbReference>
<dbReference type="InterPro" id="IPR036318">
    <property type="entry name" value="FAD-bd_PCMH-like_sf"/>
</dbReference>
<evidence type="ECO:0000259" key="5">
    <source>
        <dbReference type="PROSITE" id="PS51387"/>
    </source>
</evidence>
<dbReference type="GO" id="GO:0022904">
    <property type="term" value="P:respiratory electron transport chain"/>
    <property type="evidence" value="ECO:0007669"/>
    <property type="project" value="TreeGrafter"/>
</dbReference>
<dbReference type="GO" id="GO:0003824">
    <property type="term" value="F:catalytic activity"/>
    <property type="evidence" value="ECO:0007669"/>
    <property type="project" value="InterPro"/>
</dbReference>
<dbReference type="AlphaFoldDB" id="A0A9Y2B881"/>
<dbReference type="SUPFAM" id="SSF55103">
    <property type="entry name" value="FAD-linked oxidases, C-terminal domain"/>
    <property type="match status" value="1"/>
</dbReference>
<keyword evidence="4" id="KW-0274">FAD</keyword>
<dbReference type="Proteomes" id="UP001231445">
    <property type="component" value="Chromosome"/>
</dbReference>
<keyword evidence="3" id="KW-0285">Flavoprotein</keyword>
<evidence type="ECO:0000313" key="7">
    <source>
        <dbReference type="Proteomes" id="UP001231445"/>
    </source>
</evidence>
<dbReference type="PANTHER" id="PTHR43716:SF2">
    <property type="entry name" value="BLL6224 PROTEIN"/>
    <property type="match status" value="1"/>
</dbReference>
<evidence type="ECO:0000256" key="3">
    <source>
        <dbReference type="ARBA" id="ARBA00022630"/>
    </source>
</evidence>
<dbReference type="Pfam" id="PF02913">
    <property type="entry name" value="FAD-oxidase_C"/>
    <property type="match status" value="1"/>
</dbReference>
<feature type="domain" description="FAD-binding PCMH-type" evidence="5">
    <location>
        <begin position="38"/>
        <end position="219"/>
    </location>
</feature>
<dbReference type="PANTHER" id="PTHR43716">
    <property type="entry name" value="D-2-HYDROXYGLUTARATE DEHYDROGENASE, MITOCHONDRIAL"/>
    <property type="match status" value="1"/>
</dbReference>
<evidence type="ECO:0000313" key="6">
    <source>
        <dbReference type="EMBL" id="WIW95143.1"/>
    </source>
</evidence>
<proteinExistence type="inferred from homology"/>
<dbReference type="InterPro" id="IPR006094">
    <property type="entry name" value="Oxid_FAD_bind_N"/>
</dbReference>
<evidence type="ECO:0000256" key="2">
    <source>
        <dbReference type="ARBA" id="ARBA00008000"/>
    </source>
</evidence>
<dbReference type="InterPro" id="IPR051264">
    <property type="entry name" value="FAD-oxidored/transferase_4"/>
</dbReference>
<accession>A0A9Y2B881</accession>
<evidence type="ECO:0000256" key="1">
    <source>
        <dbReference type="ARBA" id="ARBA00001974"/>
    </source>
</evidence>
<name>A0A9Y2B881_9SPHN</name>
<reference evidence="6 7" key="1">
    <citation type="submission" date="2023-06" db="EMBL/GenBank/DDBJ databases">
        <title>Altererythrobacter rubellus NBRC 112769 genome.</title>
        <authorList>
            <person name="Zhang K."/>
        </authorList>
    </citation>
    <scope>NUCLEOTIDE SEQUENCE [LARGE SCALE GENOMIC DNA]</scope>
    <source>
        <strain evidence="6 7">NBRC 112769</strain>
    </source>
</reference>
<comment type="cofactor">
    <cofactor evidence="1">
        <name>FAD</name>
        <dbReference type="ChEBI" id="CHEBI:57692"/>
    </cofactor>
</comment>
<sequence length="477" mass="51113">MSDVQTFVRQAADLLGPRGFSCDPDLVEPWLTDWRGRFHGRTIGLASPASTQEVAEFVKLCRKHHIPIVPQGGNSGMVGGATPDESGHSVLLSSRRMDAVRSFDVDARQIVCDAGVILQNLHEKVEEEGLRLPLTLGGKGSATVGGLIATNAGGTQVLRHGTMRAQVLGLEAVLANGDIFESLTALKKDNRGFDLKQLLIGSEGTLGIVTAANLRLLPQIGERVVAWVGVESIHMARELLLHFEACMPEELEGFEVVPDHCLESVLAHLPDARAPLAERYPWNALIELVAAPAQSALLREATEAAFAGAMEKDLLLDAVIAANETQADNFWLLRDSIAPAERALGPAMQHDISVPVERMPDFVEAAIPHVEAQFPGTKGLAFGHLGDGNVHFHVLAPDGAVPGEWENTQGKLVSRVIYEMVTEWGGSISAEHGIGQVKRDELERLGDPVALNMMRSVKAALDPDGLLNPGKLVPGSG</sequence>
<dbReference type="Gene3D" id="3.30.70.2190">
    <property type="match status" value="1"/>
</dbReference>
<dbReference type="SUPFAM" id="SSF56176">
    <property type="entry name" value="FAD-binding/transporter-associated domain-like"/>
    <property type="match status" value="1"/>
</dbReference>
<evidence type="ECO:0000256" key="4">
    <source>
        <dbReference type="ARBA" id="ARBA00022827"/>
    </source>
</evidence>
<dbReference type="InterPro" id="IPR016171">
    <property type="entry name" value="Vanillyl_alc_oxidase_C-sub2"/>
</dbReference>
<dbReference type="Gene3D" id="3.30.70.2740">
    <property type="match status" value="1"/>
</dbReference>
<dbReference type="KEGG" id="arue:QQX03_09265"/>
<dbReference type="Pfam" id="PF01565">
    <property type="entry name" value="FAD_binding_4"/>
    <property type="match status" value="1"/>
</dbReference>
<dbReference type="PROSITE" id="PS51387">
    <property type="entry name" value="FAD_PCMH"/>
    <property type="match status" value="1"/>
</dbReference>
<dbReference type="Gene3D" id="3.30.43.10">
    <property type="entry name" value="Uridine Diphospho-n-acetylenolpyruvylglucosamine Reductase, domain 2"/>
    <property type="match status" value="1"/>
</dbReference>
<dbReference type="EMBL" id="CP127221">
    <property type="protein sequence ID" value="WIW95143.1"/>
    <property type="molecule type" value="Genomic_DNA"/>
</dbReference>
<dbReference type="InterPro" id="IPR016166">
    <property type="entry name" value="FAD-bd_PCMH"/>
</dbReference>
<protein>
    <submittedName>
        <fullName evidence="6">FAD-binding oxidoreductase</fullName>
    </submittedName>
</protein>
<dbReference type="Gene3D" id="3.30.465.10">
    <property type="match status" value="1"/>
</dbReference>
<dbReference type="Gene3D" id="1.10.45.10">
    <property type="entry name" value="Vanillyl-alcohol Oxidase, Chain A, domain 4"/>
    <property type="match status" value="1"/>
</dbReference>
<dbReference type="GO" id="GO:0071949">
    <property type="term" value="F:FAD binding"/>
    <property type="evidence" value="ECO:0007669"/>
    <property type="project" value="InterPro"/>
</dbReference>
<dbReference type="RefSeq" id="WP_285975459.1">
    <property type="nucleotide sequence ID" value="NZ_CP127221.1"/>
</dbReference>
<gene>
    <name evidence="6" type="ORF">QQX03_09265</name>
</gene>
<organism evidence="6 7">
    <name type="scientific">Altererythrobacter rubellus</name>
    <dbReference type="NCBI Taxonomy" id="2173831"/>
    <lineage>
        <taxon>Bacteria</taxon>
        <taxon>Pseudomonadati</taxon>
        <taxon>Pseudomonadota</taxon>
        <taxon>Alphaproteobacteria</taxon>
        <taxon>Sphingomonadales</taxon>
        <taxon>Erythrobacteraceae</taxon>
        <taxon>Altererythrobacter</taxon>
    </lineage>
</organism>
<keyword evidence="7" id="KW-1185">Reference proteome</keyword>
<dbReference type="InterPro" id="IPR004113">
    <property type="entry name" value="FAD-bd_oxidored_4_C"/>
</dbReference>
<dbReference type="InterPro" id="IPR016169">
    <property type="entry name" value="FAD-bd_PCMH_sub2"/>
</dbReference>